<evidence type="ECO:0008006" key="4">
    <source>
        <dbReference type="Google" id="ProtNLM"/>
    </source>
</evidence>
<keyword evidence="3" id="KW-1185">Reference proteome</keyword>
<dbReference type="Pfam" id="PF13858">
    <property type="entry name" value="DUF4199"/>
    <property type="match status" value="1"/>
</dbReference>
<reference evidence="3" key="1">
    <citation type="submission" date="2017-02" db="EMBL/GenBank/DDBJ databases">
        <authorList>
            <person name="Varghese N."/>
            <person name="Submissions S."/>
        </authorList>
    </citation>
    <scope>NUCLEOTIDE SEQUENCE [LARGE SCALE GENOMIC DNA]</scope>
    <source>
        <strain evidence="3">DSM 22224</strain>
    </source>
</reference>
<name>A0A1T4SMH1_9BACT</name>
<dbReference type="OrthoDB" id="678029at2"/>
<feature type="transmembrane region" description="Helical" evidence="1">
    <location>
        <begin position="74"/>
        <end position="92"/>
    </location>
</feature>
<feature type="transmembrane region" description="Helical" evidence="1">
    <location>
        <begin position="6"/>
        <end position="26"/>
    </location>
</feature>
<dbReference type="AlphaFoldDB" id="A0A1T4SMH1"/>
<feature type="transmembrane region" description="Helical" evidence="1">
    <location>
        <begin position="33"/>
        <end position="54"/>
    </location>
</feature>
<dbReference type="RefSeq" id="WP_078670433.1">
    <property type="nucleotide sequence ID" value="NZ_FUWZ01000003.1"/>
</dbReference>
<dbReference type="EMBL" id="FUWZ01000003">
    <property type="protein sequence ID" value="SKA29061.1"/>
    <property type="molecule type" value="Genomic_DNA"/>
</dbReference>
<protein>
    <recommendedName>
        <fullName evidence="4">DUF4199 domain-containing protein</fullName>
    </recommendedName>
</protein>
<organism evidence="2 3">
    <name type="scientific">Chitinophaga eiseniae</name>
    <dbReference type="NCBI Taxonomy" id="634771"/>
    <lineage>
        <taxon>Bacteria</taxon>
        <taxon>Pseudomonadati</taxon>
        <taxon>Bacteroidota</taxon>
        <taxon>Chitinophagia</taxon>
        <taxon>Chitinophagales</taxon>
        <taxon>Chitinophagaceae</taxon>
        <taxon>Chitinophaga</taxon>
    </lineage>
</organism>
<dbReference type="Proteomes" id="UP000190367">
    <property type="component" value="Unassembled WGS sequence"/>
</dbReference>
<sequence length="166" mass="18346">MNKNYAQYGLIISAILVVLSVLFYILNLNQERWAQWVGVAVMFIGIVITCINYAKINDGYVTFGNVFGNGFKATMIITVITVVFSVIMLMIFPDIKEKALEVSRAEMEKKGAPEDQIEMGINFTKKFFLVFMIVGGLVFSLFFGAIASLVGAAAAQKKPMNQPPQA</sequence>
<feature type="transmembrane region" description="Helical" evidence="1">
    <location>
        <begin position="127"/>
        <end position="154"/>
    </location>
</feature>
<keyword evidence="1" id="KW-0812">Transmembrane</keyword>
<accession>A0A1T4SMH1</accession>
<dbReference type="STRING" id="634771.SAMN04488128_10355"/>
<gene>
    <name evidence="2" type="ORF">SAMN04488128_10355</name>
</gene>
<evidence type="ECO:0000313" key="3">
    <source>
        <dbReference type="Proteomes" id="UP000190367"/>
    </source>
</evidence>
<proteinExistence type="predicted"/>
<dbReference type="InterPro" id="IPR025250">
    <property type="entry name" value="DUF4199"/>
</dbReference>
<evidence type="ECO:0000256" key="1">
    <source>
        <dbReference type="SAM" id="Phobius"/>
    </source>
</evidence>
<evidence type="ECO:0000313" key="2">
    <source>
        <dbReference type="EMBL" id="SKA29061.1"/>
    </source>
</evidence>
<keyword evidence="1" id="KW-0472">Membrane</keyword>
<keyword evidence="1" id="KW-1133">Transmembrane helix</keyword>